<protein>
    <submittedName>
        <fullName evidence="1">Uncharacterized protein</fullName>
    </submittedName>
</protein>
<accession>A0A7C3V6B5</accession>
<proteinExistence type="predicted"/>
<gene>
    <name evidence="1" type="ORF">ENW96_11640</name>
</gene>
<sequence length="81" mass="9210">MAYEAEKDKEIRSWKHEGGLYVTLYQYNGGEPKIQIGPREYKKSDGSPGYGKAGRLTLAEMGWLFSLKDEIRGEVQKLKGK</sequence>
<reference evidence="1" key="1">
    <citation type="journal article" date="2020" name="mSystems">
        <title>Genome- and Community-Level Interaction Insights into Carbon Utilization and Element Cycling Functions of Hydrothermarchaeota in Hydrothermal Sediment.</title>
        <authorList>
            <person name="Zhou Z."/>
            <person name="Liu Y."/>
            <person name="Xu W."/>
            <person name="Pan J."/>
            <person name="Luo Z.H."/>
            <person name="Li M."/>
        </authorList>
    </citation>
    <scope>NUCLEOTIDE SEQUENCE [LARGE SCALE GENOMIC DNA]</scope>
    <source>
        <strain evidence="1">SpSt-897</strain>
    </source>
</reference>
<dbReference type="EMBL" id="DTMF01000285">
    <property type="protein sequence ID" value="HGF35014.1"/>
    <property type="molecule type" value="Genomic_DNA"/>
</dbReference>
<name>A0A7C3V6B5_9BACT</name>
<comment type="caution">
    <text evidence="1">The sequence shown here is derived from an EMBL/GenBank/DDBJ whole genome shotgun (WGS) entry which is preliminary data.</text>
</comment>
<organism evidence="1">
    <name type="scientific">Desulfobacca acetoxidans</name>
    <dbReference type="NCBI Taxonomy" id="60893"/>
    <lineage>
        <taxon>Bacteria</taxon>
        <taxon>Pseudomonadati</taxon>
        <taxon>Thermodesulfobacteriota</taxon>
        <taxon>Desulfobaccia</taxon>
        <taxon>Desulfobaccales</taxon>
        <taxon>Desulfobaccaceae</taxon>
        <taxon>Desulfobacca</taxon>
    </lineage>
</organism>
<evidence type="ECO:0000313" key="1">
    <source>
        <dbReference type="EMBL" id="HGF35014.1"/>
    </source>
</evidence>
<dbReference type="AlphaFoldDB" id="A0A7C3V6B5"/>